<evidence type="ECO:0000259" key="2">
    <source>
        <dbReference type="PROSITE" id="PS50089"/>
    </source>
</evidence>
<dbReference type="GO" id="GO:0008270">
    <property type="term" value="F:zinc ion binding"/>
    <property type="evidence" value="ECO:0007669"/>
    <property type="project" value="UniProtKB-KW"/>
</dbReference>
<reference evidence="3 4" key="1">
    <citation type="journal article" date="2016" name="Proc. Natl. Acad. Sci. U.S.A.">
        <title>Lipid metabolic changes in an early divergent fungus govern the establishment of a mutualistic symbiosis with endobacteria.</title>
        <authorList>
            <person name="Lastovetsky O.A."/>
            <person name="Gaspar M.L."/>
            <person name="Mondo S.J."/>
            <person name="LaButti K.M."/>
            <person name="Sandor L."/>
            <person name="Grigoriev I.V."/>
            <person name="Henry S.A."/>
            <person name="Pawlowska T.E."/>
        </authorList>
    </citation>
    <scope>NUCLEOTIDE SEQUENCE [LARGE SCALE GENOMIC DNA]</scope>
    <source>
        <strain evidence="3 4">ATCC 11559</strain>
    </source>
</reference>
<proteinExistence type="predicted"/>
<dbReference type="PROSITE" id="PS00282">
    <property type="entry name" value="KAZAL_1"/>
    <property type="match status" value="1"/>
</dbReference>
<dbReference type="PANTHER" id="PTHR46569:SF1">
    <property type="entry name" value="E3 UBIQUITIN-PROTEIN LIGASE RFWD3-RELATED"/>
    <property type="match status" value="1"/>
</dbReference>
<dbReference type="InterPro" id="IPR002350">
    <property type="entry name" value="Kazal_dom"/>
</dbReference>
<feature type="domain" description="RING-type" evidence="2">
    <location>
        <begin position="7"/>
        <end position="50"/>
    </location>
</feature>
<dbReference type="GO" id="GO:0016567">
    <property type="term" value="P:protein ubiquitination"/>
    <property type="evidence" value="ECO:0007669"/>
    <property type="project" value="TreeGrafter"/>
</dbReference>
<dbReference type="InterPro" id="IPR013083">
    <property type="entry name" value="Znf_RING/FYVE/PHD"/>
</dbReference>
<dbReference type="Gene3D" id="3.30.40.10">
    <property type="entry name" value="Zinc/RING finger domain, C3HC4 (zinc finger)"/>
    <property type="match status" value="1"/>
</dbReference>
<protein>
    <recommendedName>
        <fullName evidence="2">RING-type domain-containing protein</fullName>
    </recommendedName>
</protein>
<dbReference type="AlphaFoldDB" id="A0A1X0S4K9"/>
<sequence length="107" mass="12073">MEQVFGCIICSDFFSPENGSDIATVPCGHTFHKHCIDAWLVYANLCPICKKYTQRTDVRKIFLSEMSQDNRVPLDNEITTRMVSNLSKNLESSKNFLSEASAHLANV</sequence>
<dbReference type="SUPFAM" id="SSF57850">
    <property type="entry name" value="RING/U-box"/>
    <property type="match status" value="1"/>
</dbReference>
<dbReference type="Proteomes" id="UP000242381">
    <property type="component" value="Unassembled WGS sequence"/>
</dbReference>
<dbReference type="GO" id="GO:0005634">
    <property type="term" value="C:nucleus"/>
    <property type="evidence" value="ECO:0007669"/>
    <property type="project" value="TreeGrafter"/>
</dbReference>
<dbReference type="InterPro" id="IPR052639">
    <property type="entry name" value="TRAIP_ubiq-protein_ligase"/>
</dbReference>
<organism evidence="3 4">
    <name type="scientific">Rhizopus microsporus</name>
    <dbReference type="NCBI Taxonomy" id="58291"/>
    <lineage>
        <taxon>Eukaryota</taxon>
        <taxon>Fungi</taxon>
        <taxon>Fungi incertae sedis</taxon>
        <taxon>Mucoromycota</taxon>
        <taxon>Mucoromycotina</taxon>
        <taxon>Mucoromycetes</taxon>
        <taxon>Mucorales</taxon>
        <taxon>Mucorineae</taxon>
        <taxon>Rhizopodaceae</taxon>
        <taxon>Rhizopus</taxon>
    </lineage>
</organism>
<dbReference type="EMBL" id="KV921314">
    <property type="protein sequence ID" value="ORE19230.1"/>
    <property type="molecule type" value="Genomic_DNA"/>
</dbReference>
<accession>A0A1X0S4K9</accession>
<keyword evidence="1" id="KW-0862">Zinc</keyword>
<dbReference type="GO" id="GO:0090734">
    <property type="term" value="C:site of DNA damage"/>
    <property type="evidence" value="ECO:0007669"/>
    <property type="project" value="TreeGrafter"/>
</dbReference>
<keyword evidence="1" id="KW-0863">Zinc-finger</keyword>
<dbReference type="GO" id="GO:0031297">
    <property type="term" value="P:replication fork processing"/>
    <property type="evidence" value="ECO:0007669"/>
    <property type="project" value="TreeGrafter"/>
</dbReference>
<dbReference type="PANTHER" id="PTHR46569">
    <property type="entry name" value="E3 UBIQUITIN-PROTEIN LIGASE TRAIP"/>
    <property type="match status" value="1"/>
</dbReference>
<dbReference type="GO" id="GO:0061630">
    <property type="term" value="F:ubiquitin protein ligase activity"/>
    <property type="evidence" value="ECO:0007669"/>
    <property type="project" value="TreeGrafter"/>
</dbReference>
<name>A0A1X0S4K9_RHIZD</name>
<gene>
    <name evidence="3" type="ORF">BCV71DRAFT_254975</name>
</gene>
<dbReference type="PROSITE" id="PS50089">
    <property type="entry name" value="ZF_RING_2"/>
    <property type="match status" value="1"/>
</dbReference>
<dbReference type="InterPro" id="IPR001841">
    <property type="entry name" value="Znf_RING"/>
</dbReference>
<keyword evidence="1" id="KW-0479">Metal-binding</keyword>
<evidence type="ECO:0000313" key="4">
    <source>
        <dbReference type="Proteomes" id="UP000242381"/>
    </source>
</evidence>
<evidence type="ECO:0000313" key="3">
    <source>
        <dbReference type="EMBL" id="ORE19230.1"/>
    </source>
</evidence>
<dbReference type="Pfam" id="PF13639">
    <property type="entry name" value="zf-RING_2"/>
    <property type="match status" value="1"/>
</dbReference>
<evidence type="ECO:0000256" key="1">
    <source>
        <dbReference type="PROSITE-ProRule" id="PRU00175"/>
    </source>
</evidence>
<dbReference type="SMART" id="SM00184">
    <property type="entry name" value="RING"/>
    <property type="match status" value="1"/>
</dbReference>